<dbReference type="GO" id="GO:0047757">
    <property type="term" value="F:chondroitin-glucuronate 5-epimerase activity"/>
    <property type="evidence" value="ECO:0007669"/>
    <property type="project" value="TreeGrafter"/>
</dbReference>
<keyword evidence="12" id="KW-1185">Reference proteome</keyword>
<dbReference type="EMBL" id="VUNS01000040">
    <property type="protein sequence ID" value="MST99536.1"/>
    <property type="molecule type" value="Genomic_DNA"/>
</dbReference>
<dbReference type="Pfam" id="PF07940">
    <property type="entry name" value="Hepar_II_III_C"/>
    <property type="match status" value="1"/>
</dbReference>
<proteinExistence type="predicted"/>
<evidence type="ECO:0000256" key="9">
    <source>
        <dbReference type="SAM" id="SignalP"/>
    </source>
</evidence>
<evidence type="ECO:0000256" key="5">
    <source>
        <dbReference type="ARBA" id="ARBA00022989"/>
    </source>
</evidence>
<evidence type="ECO:0000256" key="8">
    <source>
        <dbReference type="ARBA" id="ARBA00023235"/>
    </source>
</evidence>
<dbReference type="Gene3D" id="2.60.40.10">
    <property type="entry name" value="Immunoglobulins"/>
    <property type="match status" value="1"/>
</dbReference>
<dbReference type="GO" id="GO:0030246">
    <property type="term" value="F:carbohydrate binding"/>
    <property type="evidence" value="ECO:0007669"/>
    <property type="project" value="InterPro"/>
</dbReference>
<dbReference type="GO" id="GO:0030313">
    <property type="term" value="C:cell envelope"/>
    <property type="evidence" value="ECO:0007669"/>
    <property type="project" value="UniProtKB-SubCell"/>
</dbReference>
<dbReference type="PANTHER" id="PTHR15532:SF5">
    <property type="entry name" value="SULFOTRANSFERASE DOMAIN-CONTAINING PROTEIN"/>
    <property type="match status" value="1"/>
</dbReference>
<evidence type="ECO:0000313" key="12">
    <source>
        <dbReference type="Proteomes" id="UP000435649"/>
    </source>
</evidence>
<keyword evidence="8" id="KW-0413">Isomerase</keyword>
<evidence type="ECO:0000256" key="4">
    <source>
        <dbReference type="ARBA" id="ARBA00022729"/>
    </source>
</evidence>
<dbReference type="InterPro" id="IPR013783">
    <property type="entry name" value="Ig-like_fold"/>
</dbReference>
<dbReference type="GO" id="GO:0016829">
    <property type="term" value="F:lyase activity"/>
    <property type="evidence" value="ECO:0007669"/>
    <property type="project" value="InterPro"/>
</dbReference>
<keyword evidence="5" id="KW-1133">Transmembrane helix</keyword>
<name>A0A844G842_9BACT</name>
<dbReference type="RefSeq" id="WP_154420711.1">
    <property type="nucleotide sequence ID" value="NZ_VUNS01000040.1"/>
</dbReference>
<evidence type="ECO:0000256" key="3">
    <source>
        <dbReference type="ARBA" id="ARBA00022692"/>
    </source>
</evidence>
<evidence type="ECO:0000256" key="1">
    <source>
        <dbReference type="ARBA" id="ARBA00004141"/>
    </source>
</evidence>
<dbReference type="PROSITE" id="PS51175">
    <property type="entry name" value="CBM6"/>
    <property type="match status" value="1"/>
</dbReference>
<dbReference type="Gene3D" id="2.70.98.70">
    <property type="match status" value="1"/>
</dbReference>
<feature type="signal peptide" evidence="9">
    <location>
        <begin position="1"/>
        <end position="19"/>
    </location>
</feature>
<dbReference type="Gene3D" id="2.60.120.260">
    <property type="entry name" value="Galactose-binding domain-like"/>
    <property type="match status" value="1"/>
</dbReference>
<dbReference type="InterPro" id="IPR012480">
    <property type="entry name" value="Hepar_II_III_C"/>
</dbReference>
<evidence type="ECO:0000256" key="6">
    <source>
        <dbReference type="ARBA" id="ARBA00023136"/>
    </source>
</evidence>
<evidence type="ECO:0000313" key="11">
    <source>
        <dbReference type="EMBL" id="MST99536.1"/>
    </source>
</evidence>
<feature type="chain" id="PRO_5032407395" evidence="9">
    <location>
        <begin position="20"/>
        <end position="1495"/>
    </location>
</feature>
<sequence>MLTRMTVCCMMMAGAALHAADIGPVELKKTSRPDLFSVSEKNGIYEAANTIPSRFCTLDFQLNCPWKPELILRFEYRNVFSANEKVSYTGVNFFDTKKRSTFTRLPVSAEWAEAAIPFSRLSPGKDGVFDDSDRFLQLAVYSRIADGDAPAKVALEVRNLRIATDPGYDPYNSAGLTLLPKKETEPVDKGNGLWEAVNDAPSRFCTLGFRIGCPWRPELTLQFEYRNIPTAGARIAYTAVNLFDAEKRSSFTQLPVSTEWRKAEIPFAQLRPIQEGVFDTEDRFIELDIYSRIANADAPGKVALEVRNIRFTPDPGYNPYNQGGINVLSRKNMKNIQKGDAEWEAANETASRFCTLPLRINCAFRPDLLLRFEYRNLPGEDAKIAYTGVNLYDDQKRSAFTALPVSAEWHKAEIAFSRLRPIQGGVFGAKDRFIQLDIYSRIANDDAPGKATIQVRNIQFAVDPAYNPLDGVRVSYSAQPMFNWKRDPKATGYRLEYSLDPAMPDAATQKVELERNFFVPPEFLKPGLWHYRVTALPEGREVARDKLLIPERSHHWPRPAFDFAKLAATPHPRLLPLARYYAEINGTNQEKTAEKLLNFTVPPNPEPYREGADPNIRAWVEWYGKIAGGVISSTGNKLSIVGQSAMLTGREDLKQKARELVLAVSRTWDPESGSQMKRADLQAANLLMGMGYCFDAAYDLMTPEERAEASKAIETRGRQFWVDANPFRGNESQNHPWDRAQALAFAAVTLAENPESREWFDFVADLYATRFLPSLGFDGENNEGLAYWSYGLGLAIRYVDLVKSVAGMNYYTQPWLAKTARFPLYCAPPDGFWGSFADNGKPNHAARGPVNREFTRRLARQTGDPVALWYAGFPRDGELQAQPPTGIPQSVVYPHIGLAVFNTFLADGRENVAVGFHSGKFFAGHQHADQNAFVINAYGDKLAIDGGYYDWYGSKHFKAYSVHTQAHNTILVNGEGQSWNKKDADGRLTATFDSPGFGYAAGDASAPKVYNGKLSKFNRRLLFVKPSVVVIFDELAAKEPSTFRWQLLSHTEEMKDTRAEGSNFSIVRPLARLDGRMLLPENTAMQVEKAYSVDPVQGYSVDVIPHPQPEWRLFTENAAPAAATEFLAAMRIARAGDQAAPPEYRTLQTAGAAGVETRDGDDRIIALFNRRPGKSFTLENITTDAETAALRIAPDGTVRDAMISGGTTLRFQDRELLRLDAPGAAALQKPRTAAPEKVQILTINDVPMQLERHVVSRSDGSSTTLYTGTLEIPADARLNMQVGSDDDRPVHFVLSNGSARHTNTLSGNSATLFLNQGTYLFYLATAGNLRSVALRTSDAGRARGIMHPADYRLPENAVLVEAENPTPETRNSVEIADRPSASGGKTTANWSTAGQFAEWSFRVPESGRYRLLIRTATSYSQIFREITIDGKAPSGNIGTLQWGSTGGFGYSPEEWRWVELPCDLTLSAGEHRLGIRMLSGSANLDCFALIKVSDQ</sequence>
<keyword evidence="3" id="KW-0812">Transmembrane</keyword>
<dbReference type="PANTHER" id="PTHR15532">
    <property type="match status" value="1"/>
</dbReference>
<comment type="caution">
    <text evidence="11">The sequence shown here is derived from an EMBL/GenBank/DDBJ whole genome shotgun (WGS) entry which is preliminary data.</text>
</comment>
<organism evidence="11 12">
    <name type="scientific">Victivallis lenta</name>
    <dbReference type="NCBI Taxonomy" id="2606640"/>
    <lineage>
        <taxon>Bacteria</taxon>
        <taxon>Pseudomonadati</taxon>
        <taxon>Lentisphaerota</taxon>
        <taxon>Lentisphaeria</taxon>
        <taxon>Victivallales</taxon>
        <taxon>Victivallaceae</taxon>
        <taxon>Victivallis</taxon>
    </lineage>
</organism>
<dbReference type="Pfam" id="PF16332">
    <property type="entry name" value="DUF4962"/>
    <property type="match status" value="1"/>
</dbReference>
<feature type="domain" description="CBM6" evidence="10">
    <location>
        <begin position="1358"/>
        <end position="1490"/>
    </location>
</feature>
<keyword evidence="6" id="KW-0472">Membrane</keyword>
<dbReference type="InterPro" id="IPR008979">
    <property type="entry name" value="Galactose-bd-like_sf"/>
</dbReference>
<dbReference type="Proteomes" id="UP000435649">
    <property type="component" value="Unassembled WGS sequence"/>
</dbReference>
<keyword evidence="4 9" id="KW-0732">Signal</keyword>
<comment type="subcellular location">
    <subcellularLocation>
        <location evidence="2">Cell envelope</location>
    </subcellularLocation>
    <subcellularLocation>
        <location evidence="1">Membrane</location>
        <topology evidence="1">Multi-pass membrane protein</topology>
    </subcellularLocation>
</comment>
<dbReference type="Gene3D" id="1.50.10.100">
    <property type="entry name" value="Chondroitin AC/alginate lyase"/>
    <property type="match status" value="1"/>
</dbReference>
<dbReference type="InterPro" id="IPR032518">
    <property type="entry name" value="HepII_N"/>
</dbReference>
<dbReference type="InterPro" id="IPR008929">
    <property type="entry name" value="Chondroitin_lyas"/>
</dbReference>
<evidence type="ECO:0000259" key="10">
    <source>
        <dbReference type="PROSITE" id="PS51175"/>
    </source>
</evidence>
<evidence type="ECO:0000256" key="7">
    <source>
        <dbReference type="ARBA" id="ARBA00023180"/>
    </source>
</evidence>
<gene>
    <name evidence="11" type="ORF">FYJ85_21135</name>
</gene>
<reference evidence="11 12" key="1">
    <citation type="submission" date="2019-08" db="EMBL/GenBank/DDBJ databases">
        <title>In-depth cultivation of the pig gut microbiome towards novel bacterial diversity and tailored functional studies.</title>
        <authorList>
            <person name="Wylensek D."/>
            <person name="Hitch T.C.A."/>
            <person name="Clavel T."/>
        </authorList>
    </citation>
    <scope>NUCLEOTIDE SEQUENCE [LARGE SCALE GENOMIC DNA]</scope>
    <source>
        <strain evidence="11 12">BBE-744-WT-12</strain>
    </source>
</reference>
<accession>A0A844G842</accession>
<dbReference type="InterPro" id="IPR052447">
    <property type="entry name" value="Dermatan-Sulfate_Isomerase"/>
</dbReference>
<dbReference type="SUPFAM" id="SSF48230">
    <property type="entry name" value="Chondroitin AC/alginate lyase"/>
    <property type="match status" value="1"/>
</dbReference>
<protein>
    <submittedName>
        <fullName evidence="11">DUF4962 domain-containing protein</fullName>
    </submittedName>
</protein>
<evidence type="ECO:0000256" key="2">
    <source>
        <dbReference type="ARBA" id="ARBA00004196"/>
    </source>
</evidence>
<dbReference type="InterPro" id="IPR005084">
    <property type="entry name" value="CBM6"/>
</dbReference>
<dbReference type="SUPFAM" id="SSF49785">
    <property type="entry name" value="Galactose-binding domain-like"/>
    <property type="match status" value="1"/>
</dbReference>
<dbReference type="GO" id="GO:0016020">
    <property type="term" value="C:membrane"/>
    <property type="evidence" value="ECO:0007669"/>
    <property type="project" value="UniProtKB-SubCell"/>
</dbReference>
<keyword evidence="7" id="KW-0325">Glycoprotein</keyword>